<evidence type="ECO:0000313" key="1">
    <source>
        <dbReference type="EMBL" id="SMC09414.1"/>
    </source>
</evidence>
<dbReference type="InterPro" id="IPR038763">
    <property type="entry name" value="DHH_sf"/>
</dbReference>
<name>A0A1W1WSY8_9BACT</name>
<evidence type="ECO:0000313" key="2">
    <source>
        <dbReference type="Proteomes" id="UP000192602"/>
    </source>
</evidence>
<dbReference type="STRING" id="1069081.SAMN05660197_1221"/>
<dbReference type="InterPro" id="IPR052968">
    <property type="entry name" value="Nucleotide_metab_enz"/>
</dbReference>
<reference evidence="2" key="1">
    <citation type="submission" date="2017-04" db="EMBL/GenBank/DDBJ databases">
        <authorList>
            <person name="Varghese N."/>
            <person name="Submissions S."/>
        </authorList>
    </citation>
    <scope>NUCLEOTIDE SEQUENCE [LARGE SCALE GENOMIC DNA]</scope>
    <source>
        <strain evidence="2">DSM 16512</strain>
    </source>
</reference>
<proteinExistence type="predicted"/>
<dbReference type="RefSeq" id="WP_084275642.1">
    <property type="nucleotide sequence ID" value="NZ_AP026671.1"/>
</dbReference>
<protein>
    <submittedName>
        <fullName evidence="1">Uncharacterized protein</fullName>
    </submittedName>
</protein>
<dbReference type="EMBL" id="FWWZ01000001">
    <property type="protein sequence ID" value="SMC09414.1"/>
    <property type="molecule type" value="Genomic_DNA"/>
</dbReference>
<accession>A0A1W1WSY8</accession>
<dbReference type="Gene3D" id="3.10.310.30">
    <property type="match status" value="1"/>
</dbReference>
<sequence length="339" mass="39448">MDFYHLSHTDLDGYTCQYITKHIYHEGFFVNANYGEEVTVRIDEILHRIERSMKENVFFLITDLNLSEDEAAYLDNEIKRFKEKNIKLLLLDHHASGIETAEKFDWYHLDVTKSASKITYDYFNNGNNISHLEKFIDAVNAVDIWLQEDPLFEFGKVLMRLVDEAKEINRFTFNSAHIRYKHTMLSKALPYIEKEHNYILLDDDICKIKKSFFIKSSNDTLDNLVTNYILDLIEAKKEEMTIYFQGNKGILTYGIQNSSIVGNGFLRLNPDYHFFMNVSPRGTFSLRADNKMDVSKMAELIAGGGGHPNASGGKLKEFKEFFIYDELKSFIEALLKDKE</sequence>
<dbReference type="SUPFAM" id="SSF64182">
    <property type="entry name" value="DHH phosphoesterases"/>
    <property type="match status" value="1"/>
</dbReference>
<keyword evidence="2" id="KW-1185">Reference proteome</keyword>
<dbReference type="OrthoDB" id="5800592at2"/>
<dbReference type="PANTHER" id="PTHR42146:SF1">
    <property type="entry name" value="OLIGORIBONUCLEASE NRNB"/>
    <property type="match status" value="1"/>
</dbReference>
<gene>
    <name evidence="1" type="ORF">SAMN05660197_1221</name>
</gene>
<dbReference type="AlphaFoldDB" id="A0A1W1WSY8"/>
<organism evidence="1 2">
    <name type="scientific">Nitratiruptor tergarcus DSM 16512</name>
    <dbReference type="NCBI Taxonomy" id="1069081"/>
    <lineage>
        <taxon>Bacteria</taxon>
        <taxon>Pseudomonadati</taxon>
        <taxon>Campylobacterota</taxon>
        <taxon>Epsilonproteobacteria</taxon>
        <taxon>Nautiliales</taxon>
        <taxon>Nitratiruptoraceae</taxon>
        <taxon>Nitratiruptor</taxon>
    </lineage>
</organism>
<dbReference type="PANTHER" id="PTHR42146">
    <property type="entry name" value="3',5'-CYCLIC-NUCLEOTIDE PHOSPHODIESTERASE"/>
    <property type="match status" value="1"/>
</dbReference>
<dbReference type="Proteomes" id="UP000192602">
    <property type="component" value="Unassembled WGS sequence"/>
</dbReference>